<reference evidence="2" key="1">
    <citation type="journal article" date="2010" name="Science">
        <title>Signatures of adaptation to obligate biotrophy in the Hyaloperonospora arabidopsidis genome.</title>
        <authorList>
            <person name="Baxter L."/>
            <person name="Tripathy S."/>
            <person name="Ishaque N."/>
            <person name="Boot N."/>
            <person name="Cabral A."/>
            <person name="Kemen E."/>
            <person name="Thines M."/>
            <person name="Ah-Fong A."/>
            <person name="Anderson R."/>
            <person name="Badejoko W."/>
            <person name="Bittner-Eddy P."/>
            <person name="Boore J.L."/>
            <person name="Chibucos M.C."/>
            <person name="Coates M."/>
            <person name="Dehal P."/>
            <person name="Delehaunty K."/>
            <person name="Dong S."/>
            <person name="Downton P."/>
            <person name="Dumas B."/>
            <person name="Fabro G."/>
            <person name="Fronick C."/>
            <person name="Fuerstenberg S.I."/>
            <person name="Fulton L."/>
            <person name="Gaulin E."/>
            <person name="Govers F."/>
            <person name="Hughes L."/>
            <person name="Humphray S."/>
            <person name="Jiang R.H."/>
            <person name="Judelson H."/>
            <person name="Kamoun S."/>
            <person name="Kyung K."/>
            <person name="Meijer H."/>
            <person name="Minx P."/>
            <person name="Morris P."/>
            <person name="Nelson J."/>
            <person name="Phuntumart V."/>
            <person name="Qutob D."/>
            <person name="Rehmany A."/>
            <person name="Rougon-Cardoso A."/>
            <person name="Ryden P."/>
            <person name="Torto-Alalibo T."/>
            <person name="Studholme D."/>
            <person name="Wang Y."/>
            <person name="Win J."/>
            <person name="Wood J."/>
            <person name="Clifton S.W."/>
            <person name="Rogers J."/>
            <person name="Van den Ackerveken G."/>
            <person name="Jones J.D."/>
            <person name="McDowell J.M."/>
            <person name="Beynon J."/>
            <person name="Tyler B.M."/>
        </authorList>
    </citation>
    <scope>NUCLEOTIDE SEQUENCE [LARGE SCALE GENOMIC DNA]</scope>
    <source>
        <strain evidence="2">Emoy2</strain>
    </source>
</reference>
<dbReference type="EMBL" id="JH598543">
    <property type="status" value="NOT_ANNOTATED_CDS"/>
    <property type="molecule type" value="Genomic_DNA"/>
</dbReference>
<evidence type="ECO:0000313" key="2">
    <source>
        <dbReference type="Proteomes" id="UP000011713"/>
    </source>
</evidence>
<keyword evidence="2" id="KW-1185">Reference proteome</keyword>
<dbReference type="VEuPathDB" id="FungiDB:HpaG801866"/>
<organism evidence="1 2">
    <name type="scientific">Hyaloperonospora arabidopsidis (strain Emoy2)</name>
    <name type="common">Downy mildew agent</name>
    <name type="synonym">Peronospora arabidopsidis</name>
    <dbReference type="NCBI Taxonomy" id="559515"/>
    <lineage>
        <taxon>Eukaryota</taxon>
        <taxon>Sar</taxon>
        <taxon>Stramenopiles</taxon>
        <taxon>Oomycota</taxon>
        <taxon>Peronosporomycetes</taxon>
        <taxon>Peronosporales</taxon>
        <taxon>Peronosporaceae</taxon>
        <taxon>Hyaloperonospora</taxon>
    </lineage>
</organism>
<name>M4B6G5_HYAAE</name>
<evidence type="ECO:0000313" key="1">
    <source>
        <dbReference type="EnsemblProtists" id="HpaP801866"/>
    </source>
</evidence>
<dbReference type="Proteomes" id="UP000011713">
    <property type="component" value="Unassembled WGS sequence"/>
</dbReference>
<dbReference type="InParanoid" id="M4B6G5"/>
<reference evidence="1" key="2">
    <citation type="submission" date="2015-06" db="UniProtKB">
        <authorList>
            <consortium name="EnsemblProtists"/>
        </authorList>
    </citation>
    <scope>IDENTIFICATION</scope>
    <source>
        <strain evidence="1">Emoy2</strain>
    </source>
</reference>
<dbReference type="AlphaFoldDB" id="M4B6G5"/>
<sequence length="82" mass="9089">MVRKCVMTWPLLMSLGRRMDPGALPDPLVMGSARFAANGYRRGCSAGTRDNVKHTLGYYQPRQAAKHLSCGCVSHRNAFFVC</sequence>
<protein>
    <submittedName>
        <fullName evidence="1">Uncharacterized protein</fullName>
    </submittedName>
</protein>
<dbReference type="HOGENOM" id="CLU_2563332_0_0_1"/>
<accession>M4B6G5</accession>
<proteinExistence type="predicted"/>
<dbReference type="EnsemblProtists" id="HpaT801866">
    <property type="protein sequence ID" value="HpaP801866"/>
    <property type="gene ID" value="HpaG801866"/>
</dbReference>